<dbReference type="EMBL" id="FPJG01000002">
    <property type="protein sequence ID" value="SFW13547.1"/>
    <property type="molecule type" value="Genomic_DNA"/>
</dbReference>
<reference evidence="7" key="1">
    <citation type="submission" date="2016-11" db="EMBL/GenBank/DDBJ databases">
        <authorList>
            <person name="Varghese N."/>
            <person name="Submissions S."/>
        </authorList>
    </citation>
    <scope>NUCLEOTIDE SEQUENCE [LARGE SCALE GENOMIC DNA]</scope>
    <source>
        <strain evidence="7">DSM 44671</strain>
    </source>
</reference>
<dbReference type="AlphaFoldDB" id="A0A1K1LRQ9"/>
<dbReference type="SUPFAM" id="SSF54001">
    <property type="entry name" value="Cysteine proteinases"/>
    <property type="match status" value="1"/>
</dbReference>
<comment type="similarity">
    <text evidence="1">Belongs to the peptidase C40 family.</text>
</comment>
<keyword evidence="4" id="KW-0788">Thiol protease</keyword>
<dbReference type="Proteomes" id="UP000182740">
    <property type="component" value="Unassembled WGS sequence"/>
</dbReference>
<evidence type="ECO:0000256" key="4">
    <source>
        <dbReference type="ARBA" id="ARBA00022807"/>
    </source>
</evidence>
<feature type="domain" description="NlpC/P60" evidence="5">
    <location>
        <begin position="186"/>
        <end position="330"/>
    </location>
</feature>
<sequence>MGRILSAIAAAVTLLVAAAAVITVVFTSSATGSSCDGGRAVKHLPGSELTDEQLGIVQVILGVVEQRQLPERASIIAVETALVESALRNLDHGDRDSLGVFQQRPSQGWGTPEQVMDPVYATGKFLDALIALDGWESMPPGWAAQAVQRSAFPGRYAEREPEATQIVTGVRGQVGDLPDPCVPPHDVDAPAAVQRALAQLGMPYCWGGGTTDGPTRGDGSSPPPCGPNSPGFDCSGLMLYAFAPSVTLPRTSRAQYAAPGGTHVALTDVVPGDMLFWGTDTRDPGSIHHVALVVTPGQLVEAPEDGKTVQQRAYRLDSPGLMPSAVRMSR</sequence>
<name>A0A1K1LRQ9_9PSEU</name>
<evidence type="ECO:0000256" key="3">
    <source>
        <dbReference type="ARBA" id="ARBA00022801"/>
    </source>
</evidence>
<protein>
    <submittedName>
        <fullName evidence="6">NlpC/P60 family protein</fullName>
    </submittedName>
</protein>
<dbReference type="PROSITE" id="PS51257">
    <property type="entry name" value="PROKAR_LIPOPROTEIN"/>
    <property type="match status" value="1"/>
</dbReference>
<dbReference type="InterPro" id="IPR051794">
    <property type="entry name" value="PG_Endopeptidase_C40"/>
</dbReference>
<evidence type="ECO:0000256" key="1">
    <source>
        <dbReference type="ARBA" id="ARBA00007074"/>
    </source>
</evidence>
<evidence type="ECO:0000313" key="6">
    <source>
        <dbReference type="EMBL" id="SFW13547.1"/>
    </source>
</evidence>
<dbReference type="RefSeq" id="WP_072474421.1">
    <property type="nucleotide sequence ID" value="NZ_FPJG01000002.1"/>
</dbReference>
<proteinExistence type="inferred from homology"/>
<dbReference type="PANTHER" id="PTHR47359:SF3">
    <property type="entry name" value="NLP_P60 DOMAIN-CONTAINING PROTEIN-RELATED"/>
    <property type="match status" value="1"/>
</dbReference>
<dbReference type="OrthoDB" id="5496837at2"/>
<dbReference type="PANTHER" id="PTHR47359">
    <property type="entry name" value="PEPTIDOGLYCAN DL-ENDOPEPTIDASE CWLO"/>
    <property type="match status" value="1"/>
</dbReference>
<keyword evidence="2" id="KW-0645">Protease</keyword>
<dbReference type="InterPro" id="IPR000064">
    <property type="entry name" value="NLP_P60_dom"/>
</dbReference>
<gene>
    <name evidence="6" type="ORF">SAMN04489730_0170</name>
</gene>
<dbReference type="Pfam" id="PF00877">
    <property type="entry name" value="NLPC_P60"/>
    <property type="match status" value="1"/>
</dbReference>
<evidence type="ECO:0000313" key="7">
    <source>
        <dbReference type="Proteomes" id="UP000182740"/>
    </source>
</evidence>
<dbReference type="InterPro" id="IPR038765">
    <property type="entry name" value="Papain-like_cys_pep_sf"/>
</dbReference>
<keyword evidence="7" id="KW-1185">Reference proteome</keyword>
<dbReference type="GO" id="GO:0006508">
    <property type="term" value="P:proteolysis"/>
    <property type="evidence" value="ECO:0007669"/>
    <property type="project" value="UniProtKB-KW"/>
</dbReference>
<dbReference type="Gene3D" id="3.90.1720.10">
    <property type="entry name" value="endopeptidase domain like (from Nostoc punctiforme)"/>
    <property type="match status" value="1"/>
</dbReference>
<evidence type="ECO:0000256" key="2">
    <source>
        <dbReference type="ARBA" id="ARBA00022670"/>
    </source>
</evidence>
<dbReference type="GO" id="GO:0008234">
    <property type="term" value="F:cysteine-type peptidase activity"/>
    <property type="evidence" value="ECO:0007669"/>
    <property type="project" value="UniProtKB-KW"/>
</dbReference>
<dbReference type="STRING" id="546364.SAMN04489730_0170"/>
<dbReference type="PROSITE" id="PS51935">
    <property type="entry name" value="NLPC_P60"/>
    <property type="match status" value="1"/>
</dbReference>
<keyword evidence="3" id="KW-0378">Hydrolase</keyword>
<evidence type="ECO:0000259" key="5">
    <source>
        <dbReference type="PROSITE" id="PS51935"/>
    </source>
</evidence>
<organism evidence="6 7">
    <name type="scientific">Amycolatopsis australiensis</name>
    <dbReference type="NCBI Taxonomy" id="546364"/>
    <lineage>
        <taxon>Bacteria</taxon>
        <taxon>Bacillati</taxon>
        <taxon>Actinomycetota</taxon>
        <taxon>Actinomycetes</taxon>
        <taxon>Pseudonocardiales</taxon>
        <taxon>Pseudonocardiaceae</taxon>
        <taxon>Amycolatopsis</taxon>
    </lineage>
</organism>
<accession>A0A1K1LRQ9</accession>